<evidence type="ECO:0000313" key="2">
    <source>
        <dbReference type="Proteomes" id="UP000886469"/>
    </source>
</evidence>
<proteinExistence type="predicted"/>
<reference evidence="1" key="1">
    <citation type="submission" date="2019-03" db="EMBL/GenBank/DDBJ databases">
        <title>Metabolic reconstructions from genomes of highly enriched 'Candidatus Accumulibacter' and 'Candidatus Competibacter' bioreactor populations.</title>
        <authorList>
            <person name="Annavajhala M.K."/>
            <person name="Welles L."/>
            <person name="Abbas B."/>
            <person name="Sorokin D."/>
            <person name="Park H."/>
            <person name="Van Loosdrecht M."/>
            <person name="Chandran K."/>
        </authorList>
    </citation>
    <scope>NUCLEOTIDE SEQUENCE</scope>
    <source>
        <strain evidence="1">SBR_L</strain>
    </source>
</reference>
<comment type="caution">
    <text evidence="1">The sequence shown here is derived from an EMBL/GenBank/DDBJ whole genome shotgun (WGS) entry which is preliminary data.</text>
</comment>
<dbReference type="RefSeq" id="WP_169071253.1">
    <property type="nucleotide sequence ID" value="NZ_JAZKUC010000001.1"/>
</dbReference>
<dbReference type="EMBL" id="SPMX01000055">
    <property type="protein sequence ID" value="NMQ06829.1"/>
    <property type="molecule type" value="Genomic_DNA"/>
</dbReference>
<name>A0ABX1TAY7_9PROT</name>
<keyword evidence="2" id="KW-1185">Reference proteome</keyword>
<accession>A0ABX1TAY7</accession>
<sequence length="358" mass="40552">MKPRDLCGLIVPKTETVRNDTERFFEALSDEQAVNTDDWILACKGKQWVQDFLLEAVRARLEGSSQRLGALLAGTSDQSREEMYQLEPDTDLGRTSWAALTYLAVLHSHDSWHQRWHHDFYSADAAWNSLRGKLGDKSARRVCAMIAFQNTLRGMLHSRLSCEVSTYGPPKTFCDDGARCLGKLKTVISAALGETLPTSYWRSCAYAALALDGRRRVSSGNTNSDLDDDLQEVEKFVGAEEEPQAKPEDSALLSFEYGNYLEEALCKIRQLIVEKVLTLSQPKQHFCSISLGRHWRKSDVENLHMAICDKEFTVDVDSVSRRWCATTTSNNYSFHHVHLLKPFNLWLDVRIPEPSTGM</sequence>
<gene>
    <name evidence="1" type="ORF">E4Q08_17035</name>
</gene>
<protein>
    <submittedName>
        <fullName evidence="1">Uncharacterized protein</fullName>
    </submittedName>
</protein>
<evidence type="ECO:0000313" key="1">
    <source>
        <dbReference type="EMBL" id="NMQ06829.1"/>
    </source>
</evidence>
<organism evidence="1 2">
    <name type="scientific">Candidatus Accumulibacter contiguus</name>
    <dbReference type="NCBI Taxonomy" id="2954381"/>
    <lineage>
        <taxon>Bacteria</taxon>
        <taxon>Pseudomonadati</taxon>
        <taxon>Pseudomonadota</taxon>
        <taxon>Betaproteobacteria</taxon>
        <taxon>Candidatus Accumulibacter</taxon>
    </lineage>
</organism>
<dbReference type="Proteomes" id="UP000886469">
    <property type="component" value="Unassembled WGS sequence"/>
</dbReference>